<reference evidence="2 3" key="1">
    <citation type="submission" date="2015-06" db="EMBL/GenBank/DDBJ databases">
        <authorList>
            <person name="Ju K.-S."/>
            <person name="Doroghazi J.R."/>
            <person name="Metcalf W.W."/>
        </authorList>
    </citation>
    <scope>NUCLEOTIDE SEQUENCE [LARGE SCALE GENOMIC DNA]</scope>
    <source>
        <strain evidence="2 3">NRRL 3414</strain>
    </source>
</reference>
<name>A0A0J7YWT2_STRVR</name>
<dbReference type="Proteomes" id="UP000037432">
    <property type="component" value="Unassembled WGS sequence"/>
</dbReference>
<dbReference type="AlphaFoldDB" id="A0A0J7YWT2"/>
<accession>A0A0J7YWT2</accession>
<evidence type="ECO:0000256" key="1">
    <source>
        <dbReference type="SAM" id="MobiDB-lite"/>
    </source>
</evidence>
<feature type="compositionally biased region" description="Gly residues" evidence="1">
    <location>
        <begin position="43"/>
        <end position="60"/>
    </location>
</feature>
<gene>
    <name evidence="2" type="ORF">ACM01_42160</name>
</gene>
<evidence type="ECO:0000313" key="2">
    <source>
        <dbReference type="EMBL" id="KMS67583.1"/>
    </source>
</evidence>
<protein>
    <submittedName>
        <fullName evidence="2">Uncharacterized protein</fullName>
    </submittedName>
</protein>
<sequence length="66" mass="6133">MDGALAAQDEKQAVGEDIGGAGLRDSVPAEAGFAGGRHDRPWAGGGGGGGAGVCGAGAGAGARRAR</sequence>
<feature type="region of interest" description="Disordered" evidence="1">
    <location>
        <begin position="1"/>
        <end position="66"/>
    </location>
</feature>
<comment type="caution">
    <text evidence="2">The sequence shown here is derived from an EMBL/GenBank/DDBJ whole genome shotgun (WGS) entry which is preliminary data.</text>
</comment>
<organism evidence="2 3">
    <name type="scientific">Streptomyces viridochromogenes</name>
    <dbReference type="NCBI Taxonomy" id="1938"/>
    <lineage>
        <taxon>Bacteria</taxon>
        <taxon>Bacillati</taxon>
        <taxon>Actinomycetota</taxon>
        <taxon>Actinomycetes</taxon>
        <taxon>Kitasatosporales</taxon>
        <taxon>Streptomycetaceae</taxon>
        <taxon>Streptomyces</taxon>
    </lineage>
</organism>
<evidence type="ECO:0000313" key="3">
    <source>
        <dbReference type="Proteomes" id="UP000037432"/>
    </source>
</evidence>
<dbReference type="EMBL" id="LFNT01000098">
    <property type="protein sequence ID" value="KMS67583.1"/>
    <property type="molecule type" value="Genomic_DNA"/>
</dbReference>
<proteinExistence type="predicted"/>